<keyword evidence="1" id="KW-0732">Signal</keyword>
<evidence type="ECO:0000313" key="5">
    <source>
        <dbReference type="Proteomes" id="UP001219901"/>
    </source>
</evidence>
<name>A0AAJ5ZL56_9CHLR</name>
<evidence type="ECO:0000313" key="6">
    <source>
        <dbReference type="Proteomes" id="UP001321249"/>
    </source>
</evidence>
<evidence type="ECO:0000313" key="3">
    <source>
        <dbReference type="EMBL" id="MDG0866609.1"/>
    </source>
</evidence>
<dbReference type="InterPro" id="IPR049216">
    <property type="entry name" value="DUF6810"/>
</dbReference>
<dbReference type="Proteomes" id="UP001219901">
    <property type="component" value="Chromosome"/>
</dbReference>
<evidence type="ECO:0000256" key="1">
    <source>
        <dbReference type="SAM" id="SignalP"/>
    </source>
</evidence>
<reference evidence="5 6" key="1">
    <citation type="submission" date="2019-11" db="EMBL/GenBank/DDBJ databases">
        <authorList>
            <person name="Cho J.-C."/>
        </authorList>
    </citation>
    <scope>NUCLEOTIDE SEQUENCE [LARGE SCALE GENOMIC DNA]</scope>
    <source>
        <strain evidence="4 5">JH1073</strain>
        <strain evidence="3 6">JH702</strain>
    </source>
</reference>
<feature type="signal peptide" evidence="1">
    <location>
        <begin position="1"/>
        <end position="20"/>
    </location>
</feature>
<dbReference type="RefSeq" id="WP_342824172.1">
    <property type="nucleotide sequence ID" value="NZ_CP046146.1"/>
</dbReference>
<organism evidence="4 5">
    <name type="scientific">Candidatus Lucifugimonas marina</name>
    <dbReference type="NCBI Taxonomy" id="3038979"/>
    <lineage>
        <taxon>Bacteria</taxon>
        <taxon>Bacillati</taxon>
        <taxon>Chloroflexota</taxon>
        <taxon>Dehalococcoidia</taxon>
        <taxon>SAR202 cluster</taxon>
        <taxon>Candidatus Lucifugimonadales</taxon>
        <taxon>Candidatus Lucifugimonadaceae</taxon>
        <taxon>Candidatus Lucifugimonas</taxon>
    </lineage>
</organism>
<dbReference type="AlphaFoldDB" id="A0AAJ5ZL56"/>
<dbReference type="EMBL" id="WMBE01000002">
    <property type="protein sequence ID" value="MDG0866609.1"/>
    <property type="molecule type" value="Genomic_DNA"/>
</dbReference>
<keyword evidence="5" id="KW-1185">Reference proteome</keyword>
<evidence type="ECO:0000313" key="4">
    <source>
        <dbReference type="EMBL" id="WFG40696.1"/>
    </source>
</evidence>
<gene>
    <name evidence="3" type="ORF">GKO46_05905</name>
    <name evidence="4" type="ORF">GKO48_14150</name>
</gene>
<dbReference type="PROSITE" id="PS51257">
    <property type="entry name" value="PROKAR_LIPOPROTEIN"/>
    <property type="match status" value="1"/>
</dbReference>
<feature type="domain" description="DUF6810" evidence="2">
    <location>
        <begin position="52"/>
        <end position="108"/>
    </location>
</feature>
<reference evidence="5" key="3">
    <citation type="submission" date="2023-06" db="EMBL/GenBank/DDBJ databases">
        <title>Pangenomics reveal diversification of enzyme families and niche specialization in globally abundant SAR202 bacteria.</title>
        <authorList>
            <person name="Saw J.H.W."/>
        </authorList>
    </citation>
    <scope>NUCLEOTIDE SEQUENCE [LARGE SCALE GENOMIC DNA]</scope>
    <source>
        <strain evidence="5">JH1073</strain>
    </source>
</reference>
<protein>
    <recommendedName>
        <fullName evidence="2">DUF6810 domain-containing protein</fullName>
    </recommendedName>
</protein>
<reference evidence="4" key="2">
    <citation type="journal article" date="2023" name="Nat. Commun.">
        <title>Cultivation of marine bacteria of the SAR202 clade.</title>
        <authorList>
            <person name="Lim Y."/>
            <person name="Seo J.H."/>
            <person name="Giovannoni S.J."/>
            <person name="Kang I."/>
            <person name="Cho J.C."/>
        </authorList>
    </citation>
    <scope>NUCLEOTIDE SEQUENCE</scope>
    <source>
        <strain evidence="4">JH1073</strain>
    </source>
</reference>
<evidence type="ECO:0000259" key="2">
    <source>
        <dbReference type="Pfam" id="PF20650"/>
    </source>
</evidence>
<proteinExistence type="predicted"/>
<dbReference type="Pfam" id="PF20650">
    <property type="entry name" value="DUF6810"/>
    <property type="match status" value="1"/>
</dbReference>
<dbReference type="Proteomes" id="UP001321249">
    <property type="component" value="Unassembled WGS sequence"/>
</dbReference>
<feature type="chain" id="PRO_5042492875" description="DUF6810 domain-containing protein" evidence="1">
    <location>
        <begin position="21"/>
        <end position="164"/>
    </location>
</feature>
<dbReference type="EMBL" id="CP046147">
    <property type="protein sequence ID" value="WFG40696.1"/>
    <property type="molecule type" value="Genomic_DNA"/>
</dbReference>
<accession>A0AAJ5ZL56</accession>
<sequence length="164" mass="17547">MQSRKLLTLLIFSIATIAIVACGSGESTDDTVSTTNDGAETAPILRIDETFTVENFETAGFKLNKEFDTDTVPKATNIYYGFANRRDIEIRKYASHADAMSAGVESAIAIMERSPASNSAGGIITSGNNRTSYHAYLVVGNMVMLCQTDISVCEQLATDVQSGG</sequence>